<evidence type="ECO:0000256" key="1">
    <source>
        <dbReference type="ARBA" id="ARBA00004604"/>
    </source>
</evidence>
<evidence type="ECO:0000256" key="3">
    <source>
        <dbReference type="ARBA" id="ARBA00022517"/>
    </source>
</evidence>
<dbReference type="Pfam" id="PF01018">
    <property type="entry name" value="GTP1_OBG"/>
    <property type="match status" value="1"/>
</dbReference>
<evidence type="ECO:0000256" key="2">
    <source>
        <dbReference type="ARBA" id="ARBA00007699"/>
    </source>
</evidence>
<accession>A0AAV2HNE9</accession>
<dbReference type="EMBL" id="CAXITT010000206">
    <property type="protein sequence ID" value="CAL1535575.1"/>
    <property type="molecule type" value="Genomic_DNA"/>
</dbReference>
<comment type="caution">
    <text evidence="9">The sequence shown here is derived from an EMBL/GenBank/DDBJ whole genome shotgun (WGS) entry which is preliminary data.</text>
</comment>
<dbReference type="InterPro" id="IPR031167">
    <property type="entry name" value="G_OBG"/>
</dbReference>
<keyword evidence="10" id="KW-1185">Reference proteome</keyword>
<evidence type="ECO:0000313" key="10">
    <source>
        <dbReference type="Proteomes" id="UP001497497"/>
    </source>
</evidence>
<dbReference type="GO" id="GO:0005525">
    <property type="term" value="F:GTP binding"/>
    <property type="evidence" value="ECO:0007669"/>
    <property type="project" value="UniProtKB-KW"/>
</dbReference>
<dbReference type="CDD" id="cd01898">
    <property type="entry name" value="Obg"/>
    <property type="match status" value="1"/>
</dbReference>
<dbReference type="PRINTS" id="PR00326">
    <property type="entry name" value="GTP1OBG"/>
</dbReference>
<sequence>MSSLRSLAMPFYVKQQLQYLQIMKLQCLKCSSTSSVKKNRIPSFVDFLQIQACGGAGGQGLPKYGGFGGDGGKVIIKASSKVIALKQVLQKYPRQMCKAGSGENSDRFHLLGERGADLQIEVPAGVLVHKPDGKIVDLNKSGDICVVSEGGTGGNHKTNFLGLKGEQNLIALELKLLADVGLVGFPNAGKSTFLKSISKAKPRVGAYPFTTLSPQLGIMEYEDGRKISVADLPGLIEGSHKNYGMGIKFLRHCERNKLLLYILDINPFQLSFNSPERSAFETLLLLIQELDQYGHGMLDKPSVLALNKIDTDSTQSHVKQLLDLVKNLPDSLDKVPEEFHPTRLPVFEDIIAMSAMKKENISAVKQRVREVMDDYAEKRRAAEFETRKALMDATDDDSVYKEHLKTVLV</sequence>
<dbReference type="InterPro" id="IPR006073">
    <property type="entry name" value="GTP-bd"/>
</dbReference>
<evidence type="ECO:0000259" key="8">
    <source>
        <dbReference type="PROSITE" id="PS51883"/>
    </source>
</evidence>
<dbReference type="Gene3D" id="2.70.210.12">
    <property type="entry name" value="GTP1/OBG domain"/>
    <property type="match status" value="1"/>
</dbReference>
<evidence type="ECO:0008006" key="11">
    <source>
        <dbReference type="Google" id="ProtNLM"/>
    </source>
</evidence>
<reference evidence="9 10" key="1">
    <citation type="submission" date="2024-04" db="EMBL/GenBank/DDBJ databases">
        <authorList>
            <consortium name="Genoscope - CEA"/>
            <person name="William W."/>
        </authorList>
    </citation>
    <scope>NUCLEOTIDE SEQUENCE [LARGE SCALE GENOMIC DNA]</scope>
</reference>
<keyword evidence="4" id="KW-0547">Nucleotide-binding</keyword>
<dbReference type="InterPro" id="IPR006169">
    <property type="entry name" value="GTP1_OBG_dom"/>
</dbReference>
<dbReference type="PROSITE" id="PS51710">
    <property type="entry name" value="G_OBG"/>
    <property type="match status" value="1"/>
</dbReference>
<name>A0AAV2HNE9_LYMST</name>
<feature type="domain" description="Obg" evidence="8">
    <location>
        <begin position="42"/>
        <end position="177"/>
    </location>
</feature>
<dbReference type="PANTHER" id="PTHR11702">
    <property type="entry name" value="DEVELOPMENTALLY REGULATED GTP-BINDING PROTEIN-RELATED"/>
    <property type="match status" value="1"/>
</dbReference>
<feature type="domain" description="OBG-type G" evidence="7">
    <location>
        <begin position="178"/>
        <end position="373"/>
    </location>
</feature>
<dbReference type="InterPro" id="IPR014100">
    <property type="entry name" value="GTP-bd_Obg/CgtA"/>
</dbReference>
<dbReference type="PIRSF" id="PIRSF002401">
    <property type="entry name" value="GTP_bd_Obg/CgtA"/>
    <property type="match status" value="1"/>
</dbReference>
<dbReference type="GO" id="GO:0003924">
    <property type="term" value="F:GTPase activity"/>
    <property type="evidence" value="ECO:0007669"/>
    <property type="project" value="InterPro"/>
</dbReference>
<evidence type="ECO:0000256" key="5">
    <source>
        <dbReference type="ARBA" id="ARBA00023134"/>
    </source>
</evidence>
<dbReference type="GO" id="GO:0042254">
    <property type="term" value="P:ribosome biogenesis"/>
    <property type="evidence" value="ECO:0007669"/>
    <property type="project" value="UniProtKB-UniRule"/>
</dbReference>
<gene>
    <name evidence="9" type="ORF">GSLYS_00009535001</name>
</gene>
<dbReference type="Gene3D" id="3.40.50.300">
    <property type="entry name" value="P-loop containing nucleotide triphosphate hydrolases"/>
    <property type="match status" value="1"/>
</dbReference>
<dbReference type="PROSITE" id="PS51883">
    <property type="entry name" value="OBG"/>
    <property type="match status" value="1"/>
</dbReference>
<dbReference type="SUPFAM" id="SSF82051">
    <property type="entry name" value="Obg GTP-binding protein N-terminal domain"/>
    <property type="match status" value="1"/>
</dbReference>
<evidence type="ECO:0000256" key="4">
    <source>
        <dbReference type="ARBA" id="ARBA00022741"/>
    </source>
</evidence>
<dbReference type="Pfam" id="PF01926">
    <property type="entry name" value="MMR_HSR1"/>
    <property type="match status" value="1"/>
</dbReference>
<dbReference type="InterPro" id="IPR027417">
    <property type="entry name" value="P-loop_NTPase"/>
</dbReference>
<comment type="similarity">
    <text evidence="2">Belongs to the TRAFAC class OBG-HflX-like GTPase superfamily. OBG GTPase family.</text>
</comment>
<dbReference type="PANTHER" id="PTHR11702:SF43">
    <property type="entry name" value="GTP-BINDING PROTEIN 10"/>
    <property type="match status" value="1"/>
</dbReference>
<dbReference type="SUPFAM" id="SSF52540">
    <property type="entry name" value="P-loop containing nucleoside triphosphate hydrolases"/>
    <property type="match status" value="1"/>
</dbReference>
<evidence type="ECO:0000256" key="6">
    <source>
        <dbReference type="ARBA" id="ARBA00023242"/>
    </source>
</evidence>
<dbReference type="Proteomes" id="UP001497497">
    <property type="component" value="Unassembled WGS sequence"/>
</dbReference>
<dbReference type="GO" id="GO:0005739">
    <property type="term" value="C:mitochondrion"/>
    <property type="evidence" value="ECO:0007669"/>
    <property type="project" value="TreeGrafter"/>
</dbReference>
<comment type="subcellular location">
    <subcellularLocation>
        <location evidence="1">Nucleus</location>
        <location evidence="1">Nucleolus</location>
    </subcellularLocation>
</comment>
<dbReference type="InterPro" id="IPR045086">
    <property type="entry name" value="OBG_GTPase"/>
</dbReference>
<evidence type="ECO:0000313" key="9">
    <source>
        <dbReference type="EMBL" id="CAL1535575.1"/>
    </source>
</evidence>
<dbReference type="AlphaFoldDB" id="A0AAV2HNE9"/>
<keyword evidence="6" id="KW-0539">Nucleus</keyword>
<protein>
    <recommendedName>
        <fullName evidence="11">GTP-binding protein 10</fullName>
    </recommendedName>
</protein>
<evidence type="ECO:0000259" key="7">
    <source>
        <dbReference type="PROSITE" id="PS51710"/>
    </source>
</evidence>
<dbReference type="InterPro" id="IPR036726">
    <property type="entry name" value="GTP1_OBG_dom_sf"/>
</dbReference>
<dbReference type="GO" id="GO:0000287">
    <property type="term" value="F:magnesium ion binding"/>
    <property type="evidence" value="ECO:0007669"/>
    <property type="project" value="InterPro"/>
</dbReference>
<keyword evidence="5" id="KW-0342">GTP-binding</keyword>
<dbReference type="GO" id="GO:0005730">
    <property type="term" value="C:nucleolus"/>
    <property type="evidence" value="ECO:0007669"/>
    <property type="project" value="UniProtKB-SubCell"/>
</dbReference>
<proteinExistence type="inferred from homology"/>
<organism evidence="9 10">
    <name type="scientific">Lymnaea stagnalis</name>
    <name type="common">Great pond snail</name>
    <name type="synonym">Helix stagnalis</name>
    <dbReference type="NCBI Taxonomy" id="6523"/>
    <lineage>
        <taxon>Eukaryota</taxon>
        <taxon>Metazoa</taxon>
        <taxon>Spiralia</taxon>
        <taxon>Lophotrochozoa</taxon>
        <taxon>Mollusca</taxon>
        <taxon>Gastropoda</taxon>
        <taxon>Heterobranchia</taxon>
        <taxon>Euthyneura</taxon>
        <taxon>Panpulmonata</taxon>
        <taxon>Hygrophila</taxon>
        <taxon>Lymnaeoidea</taxon>
        <taxon>Lymnaeidae</taxon>
        <taxon>Lymnaea</taxon>
    </lineage>
</organism>
<keyword evidence="3" id="KW-0690">Ribosome biogenesis</keyword>